<dbReference type="PANTHER" id="PTHR11219:SF69">
    <property type="entry name" value="TENEURIN-A"/>
    <property type="match status" value="1"/>
</dbReference>
<evidence type="ECO:0000313" key="6">
    <source>
        <dbReference type="EMBL" id="GIJ57415.1"/>
    </source>
</evidence>
<dbReference type="SUPFAM" id="SSF101898">
    <property type="entry name" value="NHL repeat"/>
    <property type="match status" value="1"/>
</dbReference>
<protein>
    <recommendedName>
        <fullName evidence="5">Teneurin NHL domain-containing protein</fullName>
    </recommendedName>
</protein>
<dbReference type="EMBL" id="BOPG01000031">
    <property type="protein sequence ID" value="GIJ57415.1"/>
    <property type="molecule type" value="Genomic_DNA"/>
</dbReference>
<keyword evidence="1" id="KW-0245">EGF-like domain</keyword>
<keyword evidence="4" id="KW-0472">Membrane</keyword>
<gene>
    <name evidence="6" type="ORF">Vau01_049310</name>
</gene>
<evidence type="ECO:0000256" key="2">
    <source>
        <dbReference type="ARBA" id="ARBA00022737"/>
    </source>
</evidence>
<dbReference type="InterPro" id="IPR056822">
    <property type="entry name" value="TEN_NHL"/>
</dbReference>
<sequence>MFAAVGACTALIPGTAQGAPGGPEIFAGTGAAGSSGDGGPAREATFAEPPGVAVGRDGTVYVSDATARNVRAIGRDGRIRTVAGAPQLPAPSPSAVPTGPVPATEAALGRPYSLAVGPDGTLYIADVALLRVFAVTPDGRLSVFAGTGVNGDTGDGGPATRAGIGPPRAVAAGPDGTVYIADQLHGRVRAVRPDGMISTVAGSGKAAQDAAGGSALEVALPVMESLAVDAAGTLWITDAGTVRRLANGTLSTVVYSGPVGDHRWKTATTPQWPPPETPLRSVYGVATDGGTVYLLGDHGLQRMDADGTLTLPVPARDSVDQIAVGASGEVYVADRRLRQVYLMRVEPLTDGDDNGSPWWLWWVVAAGAVVLVVGVAVVVAAQRRRAHRVR</sequence>
<dbReference type="AlphaFoldDB" id="A0A8J4E065"/>
<dbReference type="PANTHER" id="PTHR11219">
    <property type="entry name" value="TENEURIN AND N-ACETYLGLUCOSAMINE-1-PHOSPHODIESTER ALPHA-N-ACETYLGLUCOSAMINIDASE"/>
    <property type="match status" value="1"/>
</dbReference>
<proteinExistence type="predicted"/>
<organism evidence="6 7">
    <name type="scientific">Virgisporangium aurantiacum</name>
    <dbReference type="NCBI Taxonomy" id="175570"/>
    <lineage>
        <taxon>Bacteria</taxon>
        <taxon>Bacillati</taxon>
        <taxon>Actinomycetota</taxon>
        <taxon>Actinomycetes</taxon>
        <taxon>Micromonosporales</taxon>
        <taxon>Micromonosporaceae</taxon>
        <taxon>Virgisporangium</taxon>
    </lineage>
</organism>
<dbReference type="Pfam" id="PF25021">
    <property type="entry name" value="TEN_NHL"/>
    <property type="match status" value="1"/>
</dbReference>
<evidence type="ECO:0000256" key="4">
    <source>
        <dbReference type="SAM" id="Phobius"/>
    </source>
</evidence>
<reference evidence="6" key="1">
    <citation type="submission" date="2021-01" db="EMBL/GenBank/DDBJ databases">
        <title>Whole genome shotgun sequence of Virgisporangium aurantiacum NBRC 16421.</title>
        <authorList>
            <person name="Komaki H."/>
            <person name="Tamura T."/>
        </authorList>
    </citation>
    <scope>NUCLEOTIDE SEQUENCE</scope>
    <source>
        <strain evidence="6">NBRC 16421</strain>
    </source>
</reference>
<name>A0A8J4E065_9ACTN</name>
<dbReference type="InterPro" id="IPR011042">
    <property type="entry name" value="6-blade_b-propeller_TolB-like"/>
</dbReference>
<keyword evidence="7" id="KW-1185">Reference proteome</keyword>
<comment type="caution">
    <text evidence="6">The sequence shown here is derived from an EMBL/GenBank/DDBJ whole genome shotgun (WGS) entry which is preliminary data.</text>
</comment>
<accession>A0A8J4E065</accession>
<feature type="transmembrane region" description="Helical" evidence="4">
    <location>
        <begin position="358"/>
        <end position="381"/>
    </location>
</feature>
<evidence type="ECO:0000259" key="5">
    <source>
        <dbReference type="Pfam" id="PF25021"/>
    </source>
</evidence>
<feature type="domain" description="Teneurin NHL" evidence="5">
    <location>
        <begin position="34"/>
        <end position="95"/>
    </location>
</feature>
<dbReference type="Proteomes" id="UP000612585">
    <property type="component" value="Unassembled WGS sequence"/>
</dbReference>
<evidence type="ECO:0000313" key="7">
    <source>
        <dbReference type="Proteomes" id="UP000612585"/>
    </source>
</evidence>
<evidence type="ECO:0000256" key="1">
    <source>
        <dbReference type="ARBA" id="ARBA00022536"/>
    </source>
</evidence>
<keyword evidence="4" id="KW-0812">Transmembrane</keyword>
<dbReference type="InterPro" id="IPR051216">
    <property type="entry name" value="Teneurin"/>
</dbReference>
<dbReference type="Gene3D" id="2.120.10.30">
    <property type="entry name" value="TolB, C-terminal domain"/>
    <property type="match status" value="2"/>
</dbReference>
<keyword evidence="4" id="KW-1133">Transmembrane helix</keyword>
<keyword evidence="2" id="KW-0677">Repeat</keyword>
<evidence type="ECO:0000256" key="3">
    <source>
        <dbReference type="ARBA" id="ARBA00023157"/>
    </source>
</evidence>
<keyword evidence="3" id="KW-1015">Disulfide bond</keyword>